<dbReference type="InParanoid" id="A0A6J0BPW8"/>
<dbReference type="RefSeq" id="XP_015516629.2">
    <property type="nucleotide sequence ID" value="XM_015661143.2"/>
</dbReference>
<evidence type="ECO:0000256" key="8">
    <source>
        <dbReference type="ARBA" id="ARBA00023273"/>
    </source>
</evidence>
<gene>
    <name evidence="12" type="primary">LOC107221956</name>
</gene>
<keyword evidence="8" id="KW-0966">Cell projection</keyword>
<dbReference type="Pfam" id="PF05914">
    <property type="entry name" value="RIB43A"/>
    <property type="match status" value="1"/>
</dbReference>
<feature type="coiled-coil region" evidence="10">
    <location>
        <begin position="141"/>
        <end position="239"/>
    </location>
</feature>
<keyword evidence="3" id="KW-0963">Cytoplasm</keyword>
<dbReference type="KEGG" id="nlo:107221956"/>
<dbReference type="AlphaFoldDB" id="A0A6J0BPW8"/>
<dbReference type="FunCoup" id="A0A6J0BPW8">
    <property type="interactions" value="1"/>
</dbReference>
<dbReference type="GeneID" id="107221956"/>
<keyword evidence="11" id="KW-1185">Reference proteome</keyword>
<evidence type="ECO:0000256" key="2">
    <source>
        <dbReference type="ARBA" id="ARBA00006875"/>
    </source>
</evidence>
<keyword evidence="4" id="KW-0282">Flagellum</keyword>
<dbReference type="OrthoDB" id="429119at2759"/>
<evidence type="ECO:0000256" key="10">
    <source>
        <dbReference type="SAM" id="Coils"/>
    </source>
</evidence>
<accession>A0A6J0BPW8</accession>
<organism evidence="12">
    <name type="scientific">Neodiprion lecontei</name>
    <name type="common">Redheaded pine sawfly</name>
    <dbReference type="NCBI Taxonomy" id="441921"/>
    <lineage>
        <taxon>Eukaryota</taxon>
        <taxon>Metazoa</taxon>
        <taxon>Ecdysozoa</taxon>
        <taxon>Arthropoda</taxon>
        <taxon>Hexapoda</taxon>
        <taxon>Insecta</taxon>
        <taxon>Pterygota</taxon>
        <taxon>Neoptera</taxon>
        <taxon>Endopterygota</taxon>
        <taxon>Hymenoptera</taxon>
        <taxon>Tenthredinoidea</taxon>
        <taxon>Diprionidae</taxon>
        <taxon>Diprioninae</taxon>
        <taxon>Neodiprion</taxon>
    </lineage>
</organism>
<evidence type="ECO:0000256" key="4">
    <source>
        <dbReference type="ARBA" id="ARBA00022846"/>
    </source>
</evidence>
<name>A0A6J0BPW8_NEOLC</name>
<dbReference type="PANTHER" id="PTHR14517">
    <property type="entry name" value="RIB43A-RELATED"/>
    <property type="match status" value="1"/>
</dbReference>
<evidence type="ECO:0000256" key="3">
    <source>
        <dbReference type="ARBA" id="ARBA00022490"/>
    </source>
</evidence>
<evidence type="ECO:0000256" key="1">
    <source>
        <dbReference type="ARBA" id="ARBA00004611"/>
    </source>
</evidence>
<comment type="subcellular location">
    <subcellularLocation>
        <location evidence="1">Cytoplasm</location>
        <location evidence="1">Cytoskeleton</location>
        <location evidence="1">Flagellum axoneme</location>
    </subcellularLocation>
</comment>
<sequence length="381" mass="45019">MLKFQLATPQDLRAAAKVEHKRQIEEARKSRIFNPRSRRIGIDKEFLDKQVEEKKQLAQLEKEKEYRMDEQLVRSSRLAMMLEKREEEEKRKINKEINTFRTVYQRPEDRRDFDLYDPDILKKTMPARVRDEDPRLGLASAQKFEGEDENAQARARVLKEQMQSWLEQQTQERRKAEKELKDADEAYQNAVVARDKRAVMLEGMEHECRRKLNETTAKFNKALAEEQEYRRRRAAVQDEEDKMAEIYNHVTGDFLTEAPEQAASNRGPDKPLASRYKGMSAAELKAFRDVQAIQMEEITKMRQAEKCRDEEWDKQMSGNAHAAVAFERELERKKRQISKQVAEENLQLAEAQKSHQDYLNRVVYKNKPTAAFFEQFNKGTR</sequence>
<proteinExistence type="inferred from homology"/>
<comment type="similarity">
    <text evidence="2">Belongs to the RIB43A family.</text>
</comment>
<keyword evidence="6" id="KW-0969">Cilium</keyword>
<reference evidence="12" key="1">
    <citation type="submission" date="2025-08" db="UniProtKB">
        <authorList>
            <consortium name="RefSeq"/>
        </authorList>
    </citation>
    <scope>IDENTIFICATION</scope>
    <source>
        <tissue evidence="12">Thorax and Abdomen</tissue>
    </source>
</reference>
<protein>
    <submittedName>
        <fullName evidence="12">RIB43A-like with coiled-coils protein 2</fullName>
    </submittedName>
</protein>
<evidence type="ECO:0000313" key="12">
    <source>
        <dbReference type="RefSeq" id="XP_015516629.2"/>
    </source>
</evidence>
<evidence type="ECO:0000313" key="11">
    <source>
        <dbReference type="Proteomes" id="UP000829291"/>
    </source>
</evidence>
<keyword evidence="7" id="KW-0206">Cytoskeleton</keyword>
<keyword evidence="5 10" id="KW-0175">Coiled coil</keyword>
<evidence type="ECO:0000256" key="6">
    <source>
        <dbReference type="ARBA" id="ARBA00023069"/>
    </source>
</evidence>
<dbReference type="InterPro" id="IPR008805">
    <property type="entry name" value="RIB43A"/>
</dbReference>
<feature type="coiled-coil region" evidence="10">
    <location>
        <begin position="323"/>
        <end position="361"/>
    </location>
</feature>
<evidence type="ECO:0000256" key="7">
    <source>
        <dbReference type="ARBA" id="ARBA00023212"/>
    </source>
</evidence>
<dbReference type="Proteomes" id="UP000829291">
    <property type="component" value="Chromosome 1"/>
</dbReference>
<evidence type="ECO:0000256" key="5">
    <source>
        <dbReference type="ARBA" id="ARBA00023054"/>
    </source>
</evidence>
<evidence type="ECO:0000256" key="9">
    <source>
        <dbReference type="ARBA" id="ARBA00046435"/>
    </source>
</evidence>
<dbReference type="PANTHER" id="PTHR14517:SF6">
    <property type="entry name" value="RE41410P"/>
    <property type="match status" value="1"/>
</dbReference>
<comment type="subunit">
    <text evidence="9">Microtubule inner protein component of sperm flagellar doublet microtubules.</text>
</comment>